<accession>A0A377N5Q5</accession>
<gene>
    <name evidence="1" type="ORF">NCTC12157_00527</name>
</gene>
<dbReference type="GeneID" id="78381437"/>
<evidence type="ECO:0000313" key="1">
    <source>
        <dbReference type="EMBL" id="STQ42861.1"/>
    </source>
</evidence>
<dbReference type="EMBL" id="UGGO01000001">
    <property type="protein sequence ID" value="STQ42861.1"/>
    <property type="molecule type" value="Genomic_DNA"/>
</dbReference>
<dbReference type="AlphaFoldDB" id="A0A377N5Q5"/>
<dbReference type="Pfam" id="PF05944">
    <property type="entry name" value="Phage_term_smal"/>
    <property type="match status" value="1"/>
</dbReference>
<name>A0A377N5Q5_9GAMM</name>
<dbReference type="RefSeq" id="WP_128124412.1">
    <property type="nucleotide sequence ID" value="NZ_VXKG01000003.1"/>
</dbReference>
<dbReference type="GO" id="GO:0004519">
    <property type="term" value="F:endonuclease activity"/>
    <property type="evidence" value="ECO:0007669"/>
    <property type="project" value="InterPro"/>
</dbReference>
<reference evidence="1 2" key="1">
    <citation type="submission" date="2018-06" db="EMBL/GenBank/DDBJ databases">
        <authorList>
            <consortium name="Pathogen Informatics"/>
            <person name="Doyle S."/>
        </authorList>
    </citation>
    <scope>NUCLEOTIDE SEQUENCE [LARGE SCALE GENOMIC DNA]</scope>
    <source>
        <strain evidence="1 2">NCTC12157</strain>
    </source>
</reference>
<dbReference type="GO" id="GO:0003677">
    <property type="term" value="F:DNA binding"/>
    <property type="evidence" value="ECO:0007669"/>
    <property type="project" value="InterPro"/>
</dbReference>
<organism evidence="1 2">
    <name type="scientific">Ewingella americana</name>
    <dbReference type="NCBI Taxonomy" id="41202"/>
    <lineage>
        <taxon>Bacteria</taxon>
        <taxon>Pseudomonadati</taxon>
        <taxon>Pseudomonadota</taxon>
        <taxon>Gammaproteobacteria</taxon>
        <taxon>Enterobacterales</taxon>
        <taxon>Yersiniaceae</taxon>
        <taxon>Ewingella</taxon>
    </lineage>
</organism>
<proteinExistence type="predicted"/>
<dbReference type="InterPro" id="IPR010270">
    <property type="entry name" value="Phage_P2_GpM"/>
</dbReference>
<dbReference type="Proteomes" id="UP000254304">
    <property type="component" value="Unassembled WGS sequence"/>
</dbReference>
<evidence type="ECO:0000313" key="2">
    <source>
        <dbReference type="Proteomes" id="UP000254304"/>
    </source>
</evidence>
<sequence>MMSPAQRHTARIAAEAKLKQHRALDSSESMHVMAAALQKDVEALHGLTLAQKVAIKRDQYLPRWMPTVEKYLASGEVQRNPVLAWCVIWLFDVGDFDAALDLVDIAIEQGQETPDDLKSNFVTFTADTVLAWAEGMAKEGQPIEPYFSRTFTNVAEKWELYEVIRAKWFKFAGMRQLFDSEGIPRPTVTEDVALLKQVDGLLAQAHKLHSACGVGTMRNQISARIRALEKKSEGKQ</sequence>
<protein>
    <submittedName>
        <fullName evidence="1">Phage small terminase subunit</fullName>
    </submittedName>
</protein>